<dbReference type="InterPro" id="IPR025246">
    <property type="entry name" value="IS30-like_HTH"/>
</dbReference>
<dbReference type="EMBL" id="MAPZ01000016">
    <property type="protein sequence ID" value="OBY11157.1"/>
    <property type="molecule type" value="Genomic_DNA"/>
</dbReference>
<evidence type="ECO:0000313" key="3">
    <source>
        <dbReference type="Proteomes" id="UP000092714"/>
    </source>
</evidence>
<reference evidence="2 3" key="1">
    <citation type="submission" date="2016-06" db="EMBL/GenBank/DDBJ databases">
        <authorList>
            <person name="Kjaerup R.B."/>
            <person name="Dalgaard T.S."/>
            <person name="Juul-Madsen H.R."/>
        </authorList>
    </citation>
    <scope>NUCLEOTIDE SEQUENCE [LARGE SCALE GENOMIC DNA]</scope>
    <source>
        <strain evidence="2 3">373-A1</strain>
    </source>
</reference>
<keyword evidence="3" id="KW-1185">Reference proteome</keyword>
<dbReference type="Pfam" id="PF13936">
    <property type="entry name" value="HTH_38"/>
    <property type="match status" value="1"/>
</dbReference>
<gene>
    <name evidence="2" type="ORF">CP373A1_06585</name>
</gene>
<dbReference type="OrthoDB" id="9776104at2"/>
<organism evidence="2 3">
    <name type="scientific">Clostridium paraputrificum</name>
    <dbReference type="NCBI Taxonomy" id="29363"/>
    <lineage>
        <taxon>Bacteria</taxon>
        <taxon>Bacillati</taxon>
        <taxon>Bacillota</taxon>
        <taxon>Clostridia</taxon>
        <taxon>Eubacteriales</taxon>
        <taxon>Clostridiaceae</taxon>
        <taxon>Clostridium</taxon>
    </lineage>
</organism>
<evidence type="ECO:0000313" key="2">
    <source>
        <dbReference type="EMBL" id="OBY11157.1"/>
    </source>
</evidence>
<dbReference type="AlphaFoldDB" id="A0A174C1B4"/>
<sequence length="150" mass="17664">MDHSNINTELSKNKHLIFLERMTIELRLKYGFSAYKISKELGRSINTILIEIRRGTTIQIRQGNHVQVYITDTSEAVRNFKLLECSNFSKYTVDKITNDSWSPDASIGEDTNECHNGLIRHFYQRENVYRTIHVMILLLRIINLSFYQHN</sequence>
<feature type="domain" description="Transposase IS30-like HTH" evidence="1">
    <location>
        <begin position="12"/>
        <end position="55"/>
    </location>
</feature>
<proteinExistence type="predicted"/>
<protein>
    <recommendedName>
        <fullName evidence="1">Transposase IS30-like HTH domain-containing protein</fullName>
    </recommendedName>
</protein>
<comment type="caution">
    <text evidence="2">The sequence shown here is derived from an EMBL/GenBank/DDBJ whole genome shotgun (WGS) entry which is preliminary data.</text>
</comment>
<dbReference type="eggNOG" id="COG2826">
    <property type="taxonomic scope" value="Bacteria"/>
</dbReference>
<dbReference type="Proteomes" id="UP000092714">
    <property type="component" value="Unassembled WGS sequence"/>
</dbReference>
<accession>A0A174C1B4</accession>
<name>A0A174C1B4_9CLOT</name>
<evidence type="ECO:0000259" key="1">
    <source>
        <dbReference type="Pfam" id="PF13936"/>
    </source>
</evidence>